<dbReference type="RefSeq" id="XP_009020903.1">
    <property type="nucleotide sequence ID" value="XM_009022655.1"/>
</dbReference>
<feature type="region of interest" description="Disordered" evidence="1">
    <location>
        <begin position="114"/>
        <end position="172"/>
    </location>
</feature>
<dbReference type="EnsemblMetazoa" id="HelroT175220">
    <property type="protein sequence ID" value="HelroP175220"/>
    <property type="gene ID" value="HelroG175220"/>
</dbReference>
<feature type="compositionally biased region" description="Basic and acidic residues" evidence="1">
    <location>
        <begin position="147"/>
        <end position="157"/>
    </location>
</feature>
<organism evidence="3 4">
    <name type="scientific">Helobdella robusta</name>
    <name type="common">Californian leech</name>
    <dbReference type="NCBI Taxonomy" id="6412"/>
    <lineage>
        <taxon>Eukaryota</taxon>
        <taxon>Metazoa</taxon>
        <taxon>Spiralia</taxon>
        <taxon>Lophotrochozoa</taxon>
        <taxon>Annelida</taxon>
        <taxon>Clitellata</taxon>
        <taxon>Hirudinea</taxon>
        <taxon>Rhynchobdellida</taxon>
        <taxon>Glossiphoniidae</taxon>
        <taxon>Helobdella</taxon>
    </lineage>
</organism>
<dbReference type="EMBL" id="AMQM01005170">
    <property type="status" value="NOT_ANNOTATED_CDS"/>
    <property type="molecule type" value="Genomic_DNA"/>
</dbReference>
<dbReference type="SUPFAM" id="SSF101288">
    <property type="entry name" value="L27 domain"/>
    <property type="match status" value="1"/>
</dbReference>
<evidence type="ECO:0000313" key="3">
    <source>
        <dbReference type="EnsemblMetazoa" id="HelroP175220"/>
    </source>
</evidence>
<evidence type="ECO:0000313" key="4">
    <source>
        <dbReference type="Proteomes" id="UP000015101"/>
    </source>
</evidence>
<dbReference type="EMBL" id="KB096830">
    <property type="protein sequence ID" value="ESO01191.1"/>
    <property type="molecule type" value="Genomic_DNA"/>
</dbReference>
<dbReference type="Gene3D" id="1.10.287.650">
    <property type="entry name" value="L27 domain"/>
    <property type="match status" value="1"/>
</dbReference>
<feature type="compositionally biased region" description="Basic and acidic residues" evidence="1">
    <location>
        <begin position="189"/>
        <end position="212"/>
    </location>
</feature>
<dbReference type="Proteomes" id="UP000015101">
    <property type="component" value="Unassembled WGS sequence"/>
</dbReference>
<dbReference type="KEGG" id="hro:HELRODRAFT_175220"/>
<reference evidence="3" key="3">
    <citation type="submission" date="2015-06" db="UniProtKB">
        <authorList>
            <consortium name="EnsemblMetazoa"/>
        </authorList>
    </citation>
    <scope>IDENTIFICATION</scope>
</reference>
<reference evidence="4" key="1">
    <citation type="submission" date="2012-12" db="EMBL/GenBank/DDBJ databases">
        <authorList>
            <person name="Hellsten U."/>
            <person name="Grimwood J."/>
            <person name="Chapman J.A."/>
            <person name="Shapiro H."/>
            <person name="Aerts A."/>
            <person name="Otillar R.P."/>
            <person name="Terry A.Y."/>
            <person name="Boore J.L."/>
            <person name="Simakov O."/>
            <person name="Marletaz F."/>
            <person name="Cho S.-J."/>
            <person name="Edsinger-Gonzales E."/>
            <person name="Havlak P."/>
            <person name="Kuo D.-H."/>
            <person name="Larsson T."/>
            <person name="Lv J."/>
            <person name="Arendt D."/>
            <person name="Savage R."/>
            <person name="Osoegawa K."/>
            <person name="de Jong P."/>
            <person name="Lindberg D.R."/>
            <person name="Seaver E.C."/>
            <person name="Weisblat D.A."/>
            <person name="Putnam N.H."/>
            <person name="Grigoriev I.V."/>
            <person name="Rokhsar D.S."/>
        </authorList>
    </citation>
    <scope>NUCLEOTIDE SEQUENCE</scope>
</reference>
<dbReference type="AlphaFoldDB" id="T1F912"/>
<protein>
    <recommendedName>
        <fullName evidence="5">PDZ domain-containing protein</fullName>
    </recommendedName>
</protein>
<dbReference type="GeneID" id="20205311"/>
<dbReference type="CTD" id="20205311"/>
<sequence length="307" mass="35215">MAATFKQKFNQSKELLVQLRKKLLETENLEIQKELLHLVSLLESPLFCRLVCLEDSLSQLNDISKLKDIKEDNFDINTNSGELVFFSRNASHRKPLSGALRASFLQNRNRSIKNSAASKKVTETTIDDVEDEPKSKNIADNDVVNNENKKNLDEKIPNFDCNNDNNKTDLNNKTETGLLKFIVKNENDRESKNVKQHSLDHDRREASKKDRPSTPLPTKSIKNKTYHQSLEFLDTSNKKKDTGNTFQKIQLKKSSPQHDYGFGIVEVKDERGCHVGFFVEGILSEGIAARFSHHFSTFHHSTFNFIY</sequence>
<reference evidence="2 4" key="2">
    <citation type="journal article" date="2013" name="Nature">
        <title>Insights into bilaterian evolution from three spiralian genomes.</title>
        <authorList>
            <person name="Simakov O."/>
            <person name="Marletaz F."/>
            <person name="Cho S.J."/>
            <person name="Edsinger-Gonzales E."/>
            <person name="Havlak P."/>
            <person name="Hellsten U."/>
            <person name="Kuo D.H."/>
            <person name="Larsson T."/>
            <person name="Lv J."/>
            <person name="Arendt D."/>
            <person name="Savage R."/>
            <person name="Osoegawa K."/>
            <person name="de Jong P."/>
            <person name="Grimwood J."/>
            <person name="Chapman J.A."/>
            <person name="Shapiro H."/>
            <person name="Aerts A."/>
            <person name="Otillar R.P."/>
            <person name="Terry A.Y."/>
            <person name="Boore J.L."/>
            <person name="Grigoriev I.V."/>
            <person name="Lindberg D.R."/>
            <person name="Seaver E.C."/>
            <person name="Weisblat D.A."/>
            <person name="Putnam N.H."/>
            <person name="Rokhsar D.S."/>
        </authorList>
    </citation>
    <scope>NUCLEOTIDE SEQUENCE</scope>
</reference>
<keyword evidence="4" id="KW-1185">Reference proteome</keyword>
<evidence type="ECO:0000256" key="1">
    <source>
        <dbReference type="SAM" id="MobiDB-lite"/>
    </source>
</evidence>
<proteinExistence type="predicted"/>
<dbReference type="InterPro" id="IPR036892">
    <property type="entry name" value="L27_dom_sf"/>
</dbReference>
<accession>T1F912</accession>
<dbReference type="InParanoid" id="T1F912"/>
<name>T1F912_HELRO</name>
<feature type="region of interest" description="Disordered" evidence="1">
    <location>
        <begin position="189"/>
        <end position="221"/>
    </location>
</feature>
<gene>
    <name evidence="3" type="primary">20205311</name>
    <name evidence="2" type="ORF">HELRODRAFT_175220</name>
</gene>
<evidence type="ECO:0008006" key="5">
    <source>
        <dbReference type="Google" id="ProtNLM"/>
    </source>
</evidence>
<evidence type="ECO:0000313" key="2">
    <source>
        <dbReference type="EMBL" id="ESO01191.1"/>
    </source>
</evidence>
<dbReference type="HOGENOM" id="CLU_906973_0_0_1"/>